<comment type="caution">
    <text evidence="1">The sequence shown here is derived from an EMBL/GenBank/DDBJ whole genome shotgun (WGS) entry which is preliminary data.</text>
</comment>
<accession>U4V4G9</accession>
<evidence type="ECO:0000313" key="2">
    <source>
        <dbReference type="Proteomes" id="UP000016842"/>
    </source>
</evidence>
<reference evidence="1 2" key="1">
    <citation type="journal article" date="2014" name="FEMS Microbiol. Lett.">
        <title>Genome sequencing analysis reveals virulence-related gene content of Ochrobactrum intermedium strain 229E, a urease-positive strain isolated from the human gastric niche.</title>
        <authorList>
            <person name="Kulkarni G.J."/>
            <person name="Shetty S."/>
            <person name="Dharne M.S."/>
            <person name="Shouche Y.S."/>
        </authorList>
    </citation>
    <scope>NUCLEOTIDE SEQUENCE [LARGE SCALE GENOMIC DNA]</scope>
    <source>
        <strain evidence="1 2">229E</strain>
    </source>
</reference>
<name>U4V4G9_9HYPH</name>
<organism evidence="1 2">
    <name type="scientific">Brucella intermedia 229E</name>
    <dbReference type="NCBI Taxonomy" id="1337887"/>
    <lineage>
        <taxon>Bacteria</taxon>
        <taxon>Pseudomonadati</taxon>
        <taxon>Pseudomonadota</taxon>
        <taxon>Alphaproteobacteria</taxon>
        <taxon>Hyphomicrobiales</taxon>
        <taxon>Brucellaceae</taxon>
        <taxon>Brucella/Ochrobactrum group</taxon>
        <taxon>Brucella</taxon>
    </lineage>
</organism>
<protein>
    <submittedName>
        <fullName evidence="1">Uncharacterized protein</fullName>
    </submittedName>
</protein>
<dbReference type="Proteomes" id="UP000016842">
    <property type="component" value="Unassembled WGS sequence"/>
</dbReference>
<sequence length="53" mass="5742">MRTLENFTDKVIALCYLQLTPLPDFIINGGAASDVFSVAGGIQMSMKADIRHA</sequence>
<proteinExistence type="predicted"/>
<gene>
    <name evidence="1" type="ORF">Q644_10625</name>
</gene>
<dbReference type="EMBL" id="ASXJ01000377">
    <property type="protein sequence ID" value="ERL99558.1"/>
    <property type="molecule type" value="Genomic_DNA"/>
</dbReference>
<evidence type="ECO:0000313" key="1">
    <source>
        <dbReference type="EMBL" id="ERL99558.1"/>
    </source>
</evidence>
<dbReference type="AlphaFoldDB" id="U4V4G9"/>